<reference evidence="2" key="1">
    <citation type="submission" date="2016-06" db="EMBL/GenBank/DDBJ databases">
        <title>Pandoraea oxalativorans DSM 23570 Genome Sequencing.</title>
        <authorList>
            <person name="Ee R."/>
            <person name="Lim Y.-L."/>
            <person name="Yong D."/>
            <person name="Yin W.-F."/>
            <person name="Chan K.-G."/>
        </authorList>
    </citation>
    <scope>NUCLEOTIDE SEQUENCE</scope>
    <source>
        <strain evidence="2">DSM 23570</strain>
        <plasmid evidence="2">pPO70-2</plasmid>
    </source>
</reference>
<sequence>MSLLKNRLAATDEKLAALKEARKTADKARRKTMKESRADRERKLRLIGEAVLQRVASGEWDEDDFRTMMDTALARPADRALFELDDSDN</sequence>
<feature type="coiled-coil region" evidence="1">
    <location>
        <begin position="1"/>
        <end position="31"/>
    </location>
</feature>
<evidence type="ECO:0008006" key="4">
    <source>
        <dbReference type="Google" id="ProtNLM"/>
    </source>
</evidence>
<dbReference type="Proteomes" id="UP000035050">
    <property type="component" value="Plasmid pPO70-2"/>
</dbReference>
<name>A0A0G3IGK9_9BURK</name>
<geneLocation type="plasmid" evidence="2 3">
    <name>pPO70-2</name>
</geneLocation>
<keyword evidence="3" id="KW-1185">Reference proteome</keyword>
<evidence type="ECO:0000313" key="3">
    <source>
        <dbReference type="Proteomes" id="UP000035050"/>
    </source>
</evidence>
<proteinExistence type="predicted"/>
<keyword evidence="2" id="KW-0614">Plasmid</keyword>
<evidence type="ECO:0000256" key="1">
    <source>
        <dbReference type="SAM" id="Coils"/>
    </source>
</evidence>
<organism evidence="2 3">
    <name type="scientific">Pandoraea oxalativorans</name>
    <dbReference type="NCBI Taxonomy" id="573737"/>
    <lineage>
        <taxon>Bacteria</taxon>
        <taxon>Pseudomonadati</taxon>
        <taxon>Pseudomonadota</taxon>
        <taxon>Betaproteobacteria</taxon>
        <taxon>Burkholderiales</taxon>
        <taxon>Burkholderiaceae</taxon>
        <taxon>Pandoraea</taxon>
    </lineage>
</organism>
<dbReference type="PATRIC" id="fig|573737.6.peg.6069"/>
<dbReference type="KEGG" id="pox:MB84_30045"/>
<dbReference type="AlphaFoldDB" id="A0A0G3IGK9"/>
<dbReference type="EMBL" id="CP011519">
    <property type="protein sequence ID" value="AKK25001.1"/>
    <property type="molecule type" value="Genomic_DNA"/>
</dbReference>
<accession>A0A0G3IGK9</accession>
<keyword evidence="1" id="KW-0175">Coiled coil</keyword>
<dbReference type="OrthoDB" id="9113827at2"/>
<evidence type="ECO:0000313" key="2">
    <source>
        <dbReference type="EMBL" id="AKK25001.1"/>
    </source>
</evidence>
<gene>
    <name evidence="2" type="ORF">MB84_30045</name>
</gene>
<dbReference type="RefSeq" id="WP_052654742.1">
    <property type="nucleotide sequence ID" value="NZ_CP011519.2"/>
</dbReference>
<protein>
    <recommendedName>
        <fullName evidence="4">Mobilization protein</fullName>
    </recommendedName>
</protein>